<dbReference type="PANTHER" id="PTHR44227:SF3">
    <property type="entry name" value="PROTEIN O-MANNOSYL-TRANSFERASE TMTC4"/>
    <property type="match status" value="1"/>
</dbReference>
<dbReference type="STRING" id="488533.SAMN04487960_102457"/>
<evidence type="ECO:0008006" key="6">
    <source>
        <dbReference type="Google" id="ProtNLM"/>
    </source>
</evidence>
<evidence type="ECO:0000256" key="3">
    <source>
        <dbReference type="SAM" id="Phobius"/>
    </source>
</evidence>
<dbReference type="EMBL" id="FNNE01000002">
    <property type="protein sequence ID" value="SDW43796.1"/>
    <property type="molecule type" value="Genomic_DNA"/>
</dbReference>
<keyword evidence="5" id="KW-1185">Reference proteome</keyword>
<dbReference type="RefSeq" id="WP_139173208.1">
    <property type="nucleotide sequence ID" value="NZ_FNNE01000002.1"/>
</dbReference>
<gene>
    <name evidence="4" type="ORF">SAMN04487960_102457</name>
</gene>
<dbReference type="AlphaFoldDB" id="A0A1H2TIG7"/>
<dbReference type="OrthoDB" id="8566379at2"/>
<reference evidence="4 5" key="1">
    <citation type="submission" date="2016-10" db="EMBL/GenBank/DDBJ databases">
        <authorList>
            <person name="de Groot N.N."/>
        </authorList>
    </citation>
    <scope>NUCLEOTIDE SEQUENCE [LARGE SCALE GENOMIC DNA]</scope>
    <source>
        <strain evidence="4 5">CGMCC 1.7059</strain>
    </source>
</reference>
<accession>A0A1H2TIG7</accession>
<evidence type="ECO:0000256" key="1">
    <source>
        <dbReference type="ARBA" id="ARBA00022737"/>
    </source>
</evidence>
<feature type="transmembrane region" description="Helical" evidence="3">
    <location>
        <begin position="231"/>
        <end position="252"/>
    </location>
</feature>
<keyword evidence="2" id="KW-0802">TPR repeat</keyword>
<keyword evidence="3" id="KW-0472">Membrane</keyword>
<dbReference type="InterPro" id="IPR052346">
    <property type="entry name" value="O-mannosyl-transferase_TMTC"/>
</dbReference>
<dbReference type="Proteomes" id="UP000199675">
    <property type="component" value="Unassembled WGS sequence"/>
</dbReference>
<feature type="transmembrane region" description="Helical" evidence="3">
    <location>
        <begin position="181"/>
        <end position="197"/>
    </location>
</feature>
<evidence type="ECO:0000313" key="5">
    <source>
        <dbReference type="Proteomes" id="UP000199675"/>
    </source>
</evidence>
<feature type="transmembrane region" description="Helical" evidence="3">
    <location>
        <begin position="308"/>
        <end position="329"/>
    </location>
</feature>
<feature type="transmembrane region" description="Helical" evidence="3">
    <location>
        <begin position="363"/>
        <end position="381"/>
    </location>
</feature>
<dbReference type="PANTHER" id="PTHR44227">
    <property type="match status" value="1"/>
</dbReference>
<feature type="transmembrane region" description="Helical" evidence="3">
    <location>
        <begin position="7"/>
        <end position="32"/>
    </location>
</feature>
<keyword evidence="3" id="KW-0812">Transmembrane</keyword>
<keyword evidence="1" id="KW-0677">Repeat</keyword>
<protein>
    <recommendedName>
        <fullName evidence="6">4-amino-4-deoxy-L-arabinose transferase</fullName>
    </recommendedName>
</protein>
<feature type="transmembrane region" description="Helical" evidence="3">
    <location>
        <begin position="126"/>
        <end position="146"/>
    </location>
</feature>
<proteinExistence type="predicted"/>
<feature type="transmembrane region" description="Helical" evidence="3">
    <location>
        <begin position="393"/>
        <end position="413"/>
    </location>
</feature>
<keyword evidence="3" id="KW-1133">Transmembrane helix</keyword>
<evidence type="ECO:0000313" key="4">
    <source>
        <dbReference type="EMBL" id="SDW43796.1"/>
    </source>
</evidence>
<organism evidence="4 5">
    <name type="scientific">Marinobacter mobilis</name>
    <dbReference type="NCBI Taxonomy" id="488533"/>
    <lineage>
        <taxon>Bacteria</taxon>
        <taxon>Pseudomonadati</taxon>
        <taxon>Pseudomonadota</taxon>
        <taxon>Gammaproteobacteria</taxon>
        <taxon>Pseudomonadales</taxon>
        <taxon>Marinobacteraceae</taxon>
        <taxon>Marinobacter</taxon>
    </lineage>
</organism>
<feature type="transmembrane region" description="Helical" evidence="3">
    <location>
        <begin position="94"/>
        <end position="114"/>
    </location>
</feature>
<name>A0A1H2TIG7_9GAMM</name>
<feature type="transmembrane region" description="Helical" evidence="3">
    <location>
        <begin position="203"/>
        <end position="219"/>
    </location>
</feature>
<feature type="transmembrane region" description="Helical" evidence="3">
    <location>
        <begin position="152"/>
        <end position="169"/>
    </location>
</feature>
<sequence length="569" mass="63959">MWIIHNSYFHLLCASILTVSVYMVGLPGGFYFDDEWNILQNQALQLDTLSLEGLWAAMASGTAGPLGRPVAMLSFALNHAFFGLDPYYFKSVNLFIHLACGWAIYGLVVVLAGYLPVKLDSRKHLFAFFVMLLWLLHPLNLTAVLYPVQRMAGLSALFCLLGMLSYVLARRCSRDRMAAKAGLYICSFVLFWPLALASKENAALFPVYLFLLELTFLRFRPIGRDEVSRPLVLAYSGFLVMPAVLTALYFIVFPDWILNGYLNRDFSFQERLLTEARILIFYLGQLLVPLNSSLGMFHDDFILSTSLISPWTTLPAVLIVIFSIVWALLRVGRYPVIAFGLLFFFAAHSLESSVLALELVHEHRNYLASFPILMAIAYCLLACGEAGLRLKMLLSVSLILFLAVTTLFRAAVWGSPALHVMSEVMNHPLSPRANYGMGRQYAVYASSLPDSPQKMDALQEAAGYFKKSTELRASYTDGLFGLLMMEAMEGRDMGDTAFRDLLSRLAGAPFANNNYNYLNSLISCIENDDCQVSKDKVAAIIDASLENPMFTGRHREFILRRYEAYQKRL</sequence>
<feature type="transmembrane region" description="Helical" evidence="3">
    <location>
        <begin position="336"/>
        <end position="357"/>
    </location>
</feature>
<evidence type="ECO:0000256" key="2">
    <source>
        <dbReference type="ARBA" id="ARBA00022803"/>
    </source>
</evidence>